<name>A0A5J5BNK2_9ASTE</name>
<accession>A0A5J5BNK2</accession>
<keyword evidence="2" id="KW-1185">Reference proteome</keyword>
<dbReference type="AlphaFoldDB" id="A0A5J5BNK2"/>
<dbReference type="Proteomes" id="UP000325577">
    <property type="component" value="Linkage Group LG12"/>
</dbReference>
<reference evidence="1 2" key="1">
    <citation type="submission" date="2019-09" db="EMBL/GenBank/DDBJ databases">
        <title>A chromosome-level genome assembly of the Chinese tupelo Nyssa sinensis.</title>
        <authorList>
            <person name="Yang X."/>
            <person name="Kang M."/>
            <person name="Yang Y."/>
            <person name="Xiong H."/>
            <person name="Wang M."/>
            <person name="Zhang Z."/>
            <person name="Wang Z."/>
            <person name="Wu H."/>
            <person name="Ma T."/>
            <person name="Liu J."/>
            <person name="Xi Z."/>
        </authorList>
    </citation>
    <scope>NUCLEOTIDE SEQUENCE [LARGE SCALE GENOMIC DNA]</scope>
    <source>
        <strain evidence="1">J267</strain>
        <tissue evidence="1">Leaf</tissue>
    </source>
</reference>
<gene>
    <name evidence="1" type="ORF">F0562_023893</name>
</gene>
<dbReference type="EMBL" id="CM018035">
    <property type="protein sequence ID" value="KAA8542741.1"/>
    <property type="molecule type" value="Genomic_DNA"/>
</dbReference>
<sequence>MSSNGEVSVNAFLNLNFESVSEAPMEIRYGQGAHSLGNHVLEDLLWDILMCWTLEAIFVYFGHLNSHFLL</sequence>
<evidence type="ECO:0000313" key="2">
    <source>
        <dbReference type="Proteomes" id="UP000325577"/>
    </source>
</evidence>
<evidence type="ECO:0000313" key="1">
    <source>
        <dbReference type="EMBL" id="KAA8542741.1"/>
    </source>
</evidence>
<protein>
    <submittedName>
        <fullName evidence="1">Uncharacterized protein</fullName>
    </submittedName>
</protein>
<proteinExistence type="predicted"/>
<organism evidence="1 2">
    <name type="scientific">Nyssa sinensis</name>
    <dbReference type="NCBI Taxonomy" id="561372"/>
    <lineage>
        <taxon>Eukaryota</taxon>
        <taxon>Viridiplantae</taxon>
        <taxon>Streptophyta</taxon>
        <taxon>Embryophyta</taxon>
        <taxon>Tracheophyta</taxon>
        <taxon>Spermatophyta</taxon>
        <taxon>Magnoliopsida</taxon>
        <taxon>eudicotyledons</taxon>
        <taxon>Gunneridae</taxon>
        <taxon>Pentapetalae</taxon>
        <taxon>asterids</taxon>
        <taxon>Cornales</taxon>
        <taxon>Nyssaceae</taxon>
        <taxon>Nyssa</taxon>
    </lineage>
</organism>